<comment type="caution">
    <text evidence="5">The sequence shown here is derived from an EMBL/GenBank/DDBJ whole genome shotgun (WGS) entry which is preliminary data.</text>
</comment>
<evidence type="ECO:0000256" key="2">
    <source>
        <dbReference type="ARBA" id="ARBA00022771"/>
    </source>
</evidence>
<feature type="domain" description="TFIIS-type" evidence="4">
    <location>
        <begin position="20"/>
        <end position="60"/>
    </location>
</feature>
<dbReference type="PROSITE" id="PS00466">
    <property type="entry name" value="ZF_TFIIS_1"/>
    <property type="match status" value="1"/>
</dbReference>
<dbReference type="SMART" id="SM00440">
    <property type="entry name" value="ZnF_C2C2"/>
    <property type="match status" value="1"/>
</dbReference>
<dbReference type="InterPro" id="IPR012164">
    <property type="entry name" value="Rpa12/Rpb9/Rpc10/TFS"/>
</dbReference>
<dbReference type="GO" id="GO:0008270">
    <property type="term" value="F:zinc ion binding"/>
    <property type="evidence" value="ECO:0007669"/>
    <property type="project" value="UniProtKB-KW"/>
</dbReference>
<protein>
    <recommendedName>
        <fullName evidence="4">TFIIS-type domain-containing protein</fullName>
    </recommendedName>
</protein>
<dbReference type="Gene3D" id="2.20.25.10">
    <property type="match status" value="1"/>
</dbReference>
<gene>
    <name evidence="5" type="ORF">S01H1_73870</name>
</gene>
<keyword evidence="2" id="KW-0863">Zinc-finger</keyword>
<dbReference type="Pfam" id="PF01096">
    <property type="entry name" value="Zn_ribbon_TFIIS"/>
    <property type="match status" value="1"/>
</dbReference>
<dbReference type="GO" id="GO:0006351">
    <property type="term" value="P:DNA-templated transcription"/>
    <property type="evidence" value="ECO:0007669"/>
    <property type="project" value="InterPro"/>
</dbReference>
<organism evidence="5">
    <name type="scientific">marine sediment metagenome</name>
    <dbReference type="NCBI Taxonomy" id="412755"/>
    <lineage>
        <taxon>unclassified sequences</taxon>
        <taxon>metagenomes</taxon>
        <taxon>ecological metagenomes</taxon>
    </lineage>
</organism>
<accession>X0WNV3</accession>
<keyword evidence="3" id="KW-0862">Zinc</keyword>
<reference evidence="5" key="1">
    <citation type="journal article" date="2014" name="Front. Microbiol.">
        <title>High frequency of phylogenetically diverse reductive dehalogenase-homologous genes in deep subseafloor sedimentary metagenomes.</title>
        <authorList>
            <person name="Kawai M."/>
            <person name="Futagami T."/>
            <person name="Toyoda A."/>
            <person name="Takaki Y."/>
            <person name="Nishi S."/>
            <person name="Hori S."/>
            <person name="Arai W."/>
            <person name="Tsubouchi T."/>
            <person name="Morono Y."/>
            <person name="Uchiyama I."/>
            <person name="Ito T."/>
            <person name="Fujiyama A."/>
            <person name="Inagaki F."/>
            <person name="Takami H."/>
        </authorList>
    </citation>
    <scope>NUCLEOTIDE SEQUENCE</scope>
    <source>
        <strain evidence="5">Expedition CK06-06</strain>
    </source>
</reference>
<dbReference type="PANTHER" id="PTHR11239:SF12">
    <property type="entry name" value="DNA-DIRECTED RNA POLYMERASE III SUBUNIT RPC10"/>
    <property type="match status" value="1"/>
</dbReference>
<dbReference type="GO" id="GO:0003899">
    <property type="term" value="F:DNA-directed RNA polymerase activity"/>
    <property type="evidence" value="ECO:0007669"/>
    <property type="project" value="InterPro"/>
</dbReference>
<name>X0WNV3_9ZZZZ</name>
<dbReference type="GO" id="GO:0003676">
    <property type="term" value="F:nucleic acid binding"/>
    <property type="evidence" value="ECO:0007669"/>
    <property type="project" value="InterPro"/>
</dbReference>
<evidence type="ECO:0000256" key="1">
    <source>
        <dbReference type="ARBA" id="ARBA00022723"/>
    </source>
</evidence>
<dbReference type="InterPro" id="IPR001222">
    <property type="entry name" value="Znf_TFIIS"/>
</dbReference>
<evidence type="ECO:0000313" key="5">
    <source>
        <dbReference type="EMBL" id="GAG32325.1"/>
    </source>
</evidence>
<dbReference type="PROSITE" id="PS51133">
    <property type="entry name" value="ZF_TFIIS_2"/>
    <property type="match status" value="1"/>
</dbReference>
<dbReference type="CDD" id="cd10511">
    <property type="entry name" value="Zn-ribbon_TFS"/>
    <property type="match status" value="1"/>
</dbReference>
<evidence type="ECO:0000259" key="4">
    <source>
        <dbReference type="PROSITE" id="PS51133"/>
    </source>
</evidence>
<dbReference type="EMBL" id="BARS01049381">
    <property type="protein sequence ID" value="GAG32325.1"/>
    <property type="molecule type" value="Genomic_DNA"/>
</dbReference>
<dbReference type="AlphaFoldDB" id="X0WNV3"/>
<sequence>MTKSFNLDIIDENKSNLPLADEECPKCGCPKAYYWTVQTRAGDEPETRFYKCKKCGHVWREYS</sequence>
<keyword evidence="1" id="KW-0479">Metal-binding</keyword>
<dbReference type="PANTHER" id="PTHR11239">
    <property type="entry name" value="DNA-DIRECTED RNA POLYMERASE"/>
    <property type="match status" value="1"/>
</dbReference>
<dbReference type="SUPFAM" id="SSF57783">
    <property type="entry name" value="Zinc beta-ribbon"/>
    <property type="match status" value="1"/>
</dbReference>
<evidence type="ECO:0000256" key="3">
    <source>
        <dbReference type="ARBA" id="ARBA00022833"/>
    </source>
</evidence>
<proteinExistence type="predicted"/>